<organism evidence="8 9">
    <name type="scientific">Coemansia javaensis</name>
    <dbReference type="NCBI Taxonomy" id="2761396"/>
    <lineage>
        <taxon>Eukaryota</taxon>
        <taxon>Fungi</taxon>
        <taxon>Fungi incertae sedis</taxon>
        <taxon>Zoopagomycota</taxon>
        <taxon>Kickxellomycotina</taxon>
        <taxon>Kickxellomycetes</taxon>
        <taxon>Kickxellales</taxon>
        <taxon>Kickxellaceae</taxon>
        <taxon>Coemansia</taxon>
    </lineage>
</organism>
<feature type="compositionally biased region" description="Low complexity" evidence="5">
    <location>
        <begin position="382"/>
        <end position="393"/>
    </location>
</feature>
<name>A0A9W8HK80_9FUNG</name>
<evidence type="ECO:0000256" key="6">
    <source>
        <dbReference type="SAM" id="Phobius"/>
    </source>
</evidence>
<evidence type="ECO:0000256" key="3">
    <source>
        <dbReference type="ARBA" id="ARBA00022989"/>
    </source>
</evidence>
<evidence type="ECO:0000313" key="9">
    <source>
        <dbReference type="Proteomes" id="UP001140217"/>
    </source>
</evidence>
<keyword evidence="9" id="KW-1185">Reference proteome</keyword>
<accession>A0A9W8HK80</accession>
<keyword evidence="3 6" id="KW-1133">Transmembrane helix</keyword>
<feature type="transmembrane region" description="Helical" evidence="6">
    <location>
        <begin position="56"/>
        <end position="79"/>
    </location>
</feature>
<evidence type="ECO:0000256" key="1">
    <source>
        <dbReference type="ARBA" id="ARBA00004141"/>
    </source>
</evidence>
<keyword evidence="4 6" id="KW-0472">Membrane</keyword>
<evidence type="ECO:0000256" key="2">
    <source>
        <dbReference type="ARBA" id="ARBA00022692"/>
    </source>
</evidence>
<feature type="region of interest" description="Disordered" evidence="5">
    <location>
        <begin position="369"/>
        <end position="394"/>
    </location>
</feature>
<sequence>MADDTVLVDWEPGTRNYRIRVWVVAGVGVVYTLFVAATLVLFVLRARNRHSGLQKHSVLLVLIQAAGCYLVGVDGLVTAALNNWACFGKLWLFNMGFVMSLGAILARAFRLLVVYRVHELSSKLSYSNNSPVPAADGAARANCFWQPYALPDEAAARMSSEVLAVRITAAAAGEPAGHKRWSFAHGGLTVMHPRKDDLYQLRKYRRLLPYVSDRMLVMFISAAMVAAAVLSLVVNATDHQFAMRPVNTVCSFIWGFLPITAIISVCFFIVFPLFLWRLRNHRDAYGIRHDLIICDTVGIGVLALTLVWVQVLHETQQIWPGLSYIWLYAILIHISSVFVPLVRAYRHSKSTAAADAAAAAAAAGNFAPSSAQPHSTATDRQAATASAPVAAPSHPLRRQAAFTAALDNPTEYQRIRAFAVSCLCTELTAFLEKYQALKAETLALSLSAKKVQDMPTTSIMLSIVDAMAAAAPALGTSTRSMQFPRELADTIKSVYWDFVDPSSYSSLNASPTVARHIKSKIDSNDLPITLLDELRDEVLAMLYTDVYTRYIRRQQI</sequence>
<evidence type="ECO:0000313" key="8">
    <source>
        <dbReference type="EMBL" id="KAJ2785864.1"/>
    </source>
</evidence>
<feature type="transmembrane region" description="Helical" evidence="6">
    <location>
        <begin position="290"/>
        <end position="311"/>
    </location>
</feature>
<dbReference type="InterPro" id="IPR036305">
    <property type="entry name" value="RGS_sf"/>
</dbReference>
<evidence type="ECO:0000259" key="7">
    <source>
        <dbReference type="Pfam" id="PF00003"/>
    </source>
</evidence>
<feature type="transmembrane region" description="Helical" evidence="6">
    <location>
        <begin position="215"/>
        <end position="233"/>
    </location>
</feature>
<dbReference type="GO" id="GO:0016020">
    <property type="term" value="C:membrane"/>
    <property type="evidence" value="ECO:0007669"/>
    <property type="project" value="UniProtKB-SubCell"/>
</dbReference>
<dbReference type="Gene3D" id="1.10.167.10">
    <property type="entry name" value="Regulator of G-protein Signalling 4, domain 2"/>
    <property type="match status" value="1"/>
</dbReference>
<feature type="compositionally biased region" description="Polar residues" evidence="5">
    <location>
        <begin position="369"/>
        <end position="381"/>
    </location>
</feature>
<evidence type="ECO:0000256" key="5">
    <source>
        <dbReference type="SAM" id="MobiDB-lite"/>
    </source>
</evidence>
<dbReference type="AlphaFoldDB" id="A0A9W8HK80"/>
<dbReference type="OrthoDB" id="196547at2759"/>
<feature type="transmembrane region" description="Helical" evidence="6">
    <location>
        <begin position="323"/>
        <end position="342"/>
    </location>
</feature>
<protein>
    <recommendedName>
        <fullName evidence="7">G-protein coupled receptors family 3 profile domain-containing protein</fullName>
    </recommendedName>
</protein>
<feature type="transmembrane region" description="Helical" evidence="6">
    <location>
        <begin position="91"/>
        <end position="113"/>
    </location>
</feature>
<dbReference type="Pfam" id="PF00003">
    <property type="entry name" value="7tm_3"/>
    <property type="match status" value="1"/>
</dbReference>
<dbReference type="InterPro" id="IPR017978">
    <property type="entry name" value="GPCR_3_C"/>
</dbReference>
<dbReference type="EMBL" id="JANBUL010000006">
    <property type="protein sequence ID" value="KAJ2785864.1"/>
    <property type="molecule type" value="Genomic_DNA"/>
</dbReference>
<reference evidence="8" key="1">
    <citation type="submission" date="2022-07" db="EMBL/GenBank/DDBJ databases">
        <title>Phylogenomic reconstructions and comparative analyses of Kickxellomycotina fungi.</title>
        <authorList>
            <person name="Reynolds N.K."/>
            <person name="Stajich J.E."/>
            <person name="Barry K."/>
            <person name="Grigoriev I.V."/>
            <person name="Crous P."/>
            <person name="Smith M.E."/>
        </authorList>
    </citation>
    <scope>NUCLEOTIDE SEQUENCE</scope>
    <source>
        <strain evidence="8">NBRC 105414</strain>
    </source>
</reference>
<dbReference type="InterPro" id="IPR044926">
    <property type="entry name" value="RGS_subdomain_2"/>
</dbReference>
<comment type="subcellular location">
    <subcellularLocation>
        <location evidence="1">Membrane</location>
        <topology evidence="1">Multi-pass membrane protein</topology>
    </subcellularLocation>
</comment>
<evidence type="ECO:0000256" key="4">
    <source>
        <dbReference type="ARBA" id="ARBA00023136"/>
    </source>
</evidence>
<feature type="transmembrane region" description="Helical" evidence="6">
    <location>
        <begin position="20"/>
        <end position="44"/>
    </location>
</feature>
<dbReference type="SUPFAM" id="SSF48097">
    <property type="entry name" value="Regulator of G-protein signaling, RGS"/>
    <property type="match status" value="1"/>
</dbReference>
<dbReference type="Proteomes" id="UP001140217">
    <property type="component" value="Unassembled WGS sequence"/>
</dbReference>
<feature type="domain" description="G-protein coupled receptors family 3 profile" evidence="7">
    <location>
        <begin position="17"/>
        <end position="119"/>
    </location>
</feature>
<keyword evidence="2 6" id="KW-0812">Transmembrane</keyword>
<gene>
    <name evidence="8" type="ORF">H4R18_000253</name>
</gene>
<proteinExistence type="predicted"/>
<feature type="transmembrane region" description="Helical" evidence="6">
    <location>
        <begin position="253"/>
        <end position="278"/>
    </location>
</feature>
<dbReference type="GO" id="GO:0004930">
    <property type="term" value="F:G protein-coupled receptor activity"/>
    <property type="evidence" value="ECO:0007669"/>
    <property type="project" value="InterPro"/>
</dbReference>
<comment type="caution">
    <text evidence="8">The sequence shown here is derived from an EMBL/GenBank/DDBJ whole genome shotgun (WGS) entry which is preliminary data.</text>
</comment>